<organism evidence="1 2">
    <name type="scientific">Puniceibacterium sediminis</name>
    <dbReference type="NCBI Taxonomy" id="1608407"/>
    <lineage>
        <taxon>Bacteria</taxon>
        <taxon>Pseudomonadati</taxon>
        <taxon>Pseudomonadota</taxon>
        <taxon>Alphaproteobacteria</taxon>
        <taxon>Rhodobacterales</taxon>
        <taxon>Paracoccaceae</taxon>
        <taxon>Puniceibacterium</taxon>
    </lineage>
</organism>
<dbReference type="Proteomes" id="UP000198417">
    <property type="component" value="Unassembled WGS sequence"/>
</dbReference>
<gene>
    <name evidence="1" type="ORF">SAMN06265370_11567</name>
</gene>
<dbReference type="Gene3D" id="2.130.10.10">
    <property type="entry name" value="YVTN repeat-like/Quinoprotein amine dehydrogenase"/>
    <property type="match status" value="3"/>
</dbReference>
<dbReference type="PANTHER" id="PTHR47197">
    <property type="entry name" value="PROTEIN NIRF"/>
    <property type="match status" value="1"/>
</dbReference>
<dbReference type="InterPro" id="IPR015943">
    <property type="entry name" value="WD40/YVTN_repeat-like_dom_sf"/>
</dbReference>
<evidence type="ECO:0000313" key="1">
    <source>
        <dbReference type="EMBL" id="SNR67433.1"/>
    </source>
</evidence>
<keyword evidence="2" id="KW-1185">Reference proteome</keyword>
<dbReference type="InterPro" id="IPR011048">
    <property type="entry name" value="Haem_d1_sf"/>
</dbReference>
<proteinExistence type="predicted"/>
<dbReference type="Pfam" id="PF10282">
    <property type="entry name" value="Lactonase"/>
    <property type="match status" value="1"/>
</dbReference>
<dbReference type="AlphaFoldDB" id="A0A238Y9Y9"/>
<name>A0A238Y9Y9_9RHOB</name>
<dbReference type="PANTHER" id="PTHR47197:SF3">
    <property type="entry name" value="DIHYDRO-HEME D1 DEHYDROGENASE"/>
    <property type="match status" value="1"/>
</dbReference>
<accession>A0A238Y9Y9</accession>
<dbReference type="InterPro" id="IPR019405">
    <property type="entry name" value="Lactonase_7-beta_prop"/>
</dbReference>
<dbReference type="NCBIfam" id="TIGR02276">
    <property type="entry name" value="beta_rpt_yvtn"/>
    <property type="match status" value="3"/>
</dbReference>
<evidence type="ECO:0000313" key="2">
    <source>
        <dbReference type="Proteomes" id="UP000198417"/>
    </source>
</evidence>
<dbReference type="EMBL" id="FZNN01000015">
    <property type="protein sequence ID" value="SNR67433.1"/>
    <property type="molecule type" value="Genomic_DNA"/>
</dbReference>
<reference evidence="1 2" key="1">
    <citation type="submission" date="2017-06" db="EMBL/GenBank/DDBJ databases">
        <authorList>
            <person name="Kim H.J."/>
            <person name="Triplett B.A."/>
        </authorList>
    </citation>
    <scope>NUCLEOTIDE SEQUENCE [LARGE SCALE GENOMIC DNA]</scope>
    <source>
        <strain evidence="1 2">DSM 29052</strain>
    </source>
</reference>
<dbReference type="OrthoDB" id="195736at2"/>
<dbReference type="InterPro" id="IPR051200">
    <property type="entry name" value="Host-pathogen_enzymatic-act"/>
</dbReference>
<sequence>MRRVWRPSWNALARRNALFGIIPVLALGTSPLVAGDFAYVTNQNSQELSILDLDSREEVSRISVPGKPAGVAVDGAGHVFTVSPDSKVVRRLDQDGSILAAAQLDGGPIGVVYDPGLERIFVSDWYNARIWVMDAETLELLQMLETGSAPAGLAVSADGRWLASADRDSDQVSIFALDTLELRLRPTVGTRPFGLRFAPDGRLFVANVGTNDVTVIDPQSGETLATIAVGERPYGVAFALGRAFVTNQYADTVSVLDLATYAPLQTVEVGEYPEGIDTSTDGATIVVANWFSNTVSLIDASTMEVVGEIETGDGPRAFGTFIQQRN</sequence>
<dbReference type="SUPFAM" id="SSF51004">
    <property type="entry name" value="C-terminal (heme d1) domain of cytochrome cd1-nitrite reductase"/>
    <property type="match status" value="1"/>
</dbReference>
<dbReference type="RefSeq" id="WP_089272141.1">
    <property type="nucleotide sequence ID" value="NZ_FZNN01000015.1"/>
</dbReference>
<protein>
    <submittedName>
        <fullName evidence="1">40-residue YVTN family beta-propeller repeat-containing protein</fullName>
    </submittedName>
</protein>
<dbReference type="InterPro" id="IPR011964">
    <property type="entry name" value="YVTN_b-propeller_repeat"/>
</dbReference>